<dbReference type="EMBL" id="CP013264">
    <property type="protein sequence ID" value="ALR22637.1"/>
    <property type="molecule type" value="Genomic_DNA"/>
</dbReference>
<dbReference type="InterPro" id="IPR002575">
    <property type="entry name" value="Aminoglycoside_PTrfase"/>
</dbReference>
<dbReference type="Pfam" id="PF01636">
    <property type="entry name" value="APH"/>
    <property type="match status" value="1"/>
</dbReference>
<reference evidence="2 3" key="1">
    <citation type="submission" date="2015-11" db="EMBL/GenBank/DDBJ databases">
        <title>A Two-component Flavoprotein Monooxygenase System MeaXY Responsible for para-Hydroxylation of 2-Methyl-6-ethylaniline and 2,6-Diethylaniline in Sphingobium baderi DE-13.</title>
        <authorList>
            <person name="Cheng M."/>
            <person name="Meng Q."/>
            <person name="Yang Y."/>
            <person name="Chu C."/>
            <person name="Yan X."/>
            <person name="He J."/>
            <person name="Li S."/>
        </authorList>
    </citation>
    <scope>NUCLEOTIDE SEQUENCE [LARGE SCALE GENOMIC DNA]</scope>
    <source>
        <strain evidence="2 3">DE-13</strain>
    </source>
</reference>
<evidence type="ECO:0000313" key="2">
    <source>
        <dbReference type="EMBL" id="ALR22637.1"/>
    </source>
</evidence>
<accession>A0A0S3F4Q8</accession>
<dbReference type="STRING" id="1332080.ATN00_13670"/>
<dbReference type="OrthoDB" id="3806873at2"/>
<keyword evidence="3" id="KW-1185">Reference proteome</keyword>
<feature type="domain" description="Aminoglycoside phosphotransferase" evidence="1">
    <location>
        <begin position="58"/>
        <end position="236"/>
    </location>
</feature>
<name>A0A0S3F4Q8_9SPHN</name>
<protein>
    <recommendedName>
        <fullName evidence="1">Aminoglycoside phosphotransferase domain-containing protein</fullName>
    </recommendedName>
</protein>
<dbReference type="AlphaFoldDB" id="A0A0S3F4Q8"/>
<sequence>MSFEQQQAGITRWVRDTLGAKVTSIVRQRRWRPVWRVFIEKDGVESSLLFKSTRPWPDHPYPLRHEYEVLKVLQDNGVLIPTLHGMCAEPEAIVMEWVRGGRDPGLVMEAEESRSVMTPDRWAASLKYMEALADIHRIPPEQFSGTELPFPQTPADIALNSVQRFYAMCLEQNVVDPLMEFCDLWLRRNVPQDLTHISFVTGDCGQFLSDGPEMTAIIDMEVGHLGDNHHDLACFRGRHPIENMGDLPALYRHYEKALGRPVDFHKIAYQTIVFMSVGYYAPLFALANRAPGGDWVESAVQVAMIGRRCLEALAEIIGIELEQFALPAPRVTPIEDMALQKLADEIRSIPTSPGFEDWQRGVIATIPEFLVNQQHYGAWAEAEDLNDAEALLGYRPVDLNAADRDLVAYIKAAGPEEDVALVRFLYRRMLRKCLVIAGGNKDHLVMVEMEPIL</sequence>
<dbReference type="SUPFAM" id="SSF56112">
    <property type="entry name" value="Protein kinase-like (PK-like)"/>
    <property type="match status" value="1"/>
</dbReference>
<gene>
    <name evidence="2" type="ORF">ATN00_13670</name>
</gene>
<dbReference type="InterPro" id="IPR011009">
    <property type="entry name" value="Kinase-like_dom_sf"/>
</dbReference>
<proteinExistence type="predicted"/>
<dbReference type="Proteomes" id="UP000056968">
    <property type="component" value="Chromosome"/>
</dbReference>
<organism evidence="2 3">
    <name type="scientific">Sphingobium baderi</name>
    <dbReference type="NCBI Taxonomy" id="1332080"/>
    <lineage>
        <taxon>Bacteria</taxon>
        <taxon>Pseudomonadati</taxon>
        <taxon>Pseudomonadota</taxon>
        <taxon>Alphaproteobacteria</taxon>
        <taxon>Sphingomonadales</taxon>
        <taxon>Sphingomonadaceae</taxon>
        <taxon>Sphingobium</taxon>
    </lineage>
</organism>
<dbReference type="KEGG" id="sbd:ATN00_13670"/>
<evidence type="ECO:0000313" key="3">
    <source>
        <dbReference type="Proteomes" id="UP000056968"/>
    </source>
</evidence>
<dbReference type="Gene3D" id="3.90.1200.10">
    <property type="match status" value="1"/>
</dbReference>
<evidence type="ECO:0000259" key="1">
    <source>
        <dbReference type="Pfam" id="PF01636"/>
    </source>
</evidence>